<dbReference type="Gene3D" id="3.30.70.100">
    <property type="match status" value="1"/>
</dbReference>
<comment type="similarity">
    <text evidence="1">Belongs to the tpcK family.</text>
</comment>
<dbReference type="Proteomes" id="UP000234275">
    <property type="component" value="Unassembled WGS sequence"/>
</dbReference>
<accession>A0A2I2G410</accession>
<dbReference type="GO" id="GO:0016491">
    <property type="term" value="F:oxidoreductase activity"/>
    <property type="evidence" value="ECO:0007669"/>
    <property type="project" value="InterPro"/>
</dbReference>
<proteinExistence type="inferred from homology"/>
<reference evidence="3 4" key="1">
    <citation type="submission" date="2016-12" db="EMBL/GenBank/DDBJ databases">
        <title>The genomes of Aspergillus section Nigri reveals drivers in fungal speciation.</title>
        <authorList>
            <consortium name="DOE Joint Genome Institute"/>
            <person name="Vesth T.C."/>
            <person name="Nybo J."/>
            <person name="Theobald S."/>
            <person name="Brandl J."/>
            <person name="Frisvad J.C."/>
            <person name="Nielsen K.F."/>
            <person name="Lyhne E.K."/>
            <person name="Kogle M.E."/>
            <person name="Kuo A."/>
            <person name="Riley R."/>
            <person name="Clum A."/>
            <person name="Nolan M."/>
            <person name="Lipzen A."/>
            <person name="Salamov A."/>
            <person name="Henrissat B."/>
            <person name="Wiebenga A."/>
            <person name="De Vries R.P."/>
            <person name="Grigoriev I.V."/>
            <person name="Mortensen U.H."/>
            <person name="Andersen M.R."/>
            <person name="Baker S.E."/>
        </authorList>
    </citation>
    <scope>NUCLEOTIDE SEQUENCE [LARGE SCALE GENOMIC DNA]</scope>
    <source>
        <strain evidence="3 4">IBT 23096</strain>
    </source>
</reference>
<dbReference type="OrthoDB" id="3454835at2759"/>
<gene>
    <name evidence="3" type="ORF">P170DRAFT_359794</name>
</gene>
<dbReference type="InterPro" id="IPR011008">
    <property type="entry name" value="Dimeric_a/b-barrel"/>
</dbReference>
<keyword evidence="4" id="KW-1185">Reference proteome</keyword>
<dbReference type="SUPFAM" id="SSF54909">
    <property type="entry name" value="Dimeric alpha+beta barrel"/>
    <property type="match status" value="1"/>
</dbReference>
<dbReference type="RefSeq" id="XP_024702919.1">
    <property type="nucleotide sequence ID" value="XM_024844380.1"/>
</dbReference>
<name>A0A2I2G410_9EURO</name>
<dbReference type="AlphaFoldDB" id="A0A2I2G410"/>
<organism evidence="3 4">
    <name type="scientific">Aspergillus steynii IBT 23096</name>
    <dbReference type="NCBI Taxonomy" id="1392250"/>
    <lineage>
        <taxon>Eukaryota</taxon>
        <taxon>Fungi</taxon>
        <taxon>Dikarya</taxon>
        <taxon>Ascomycota</taxon>
        <taxon>Pezizomycotina</taxon>
        <taxon>Eurotiomycetes</taxon>
        <taxon>Eurotiomycetidae</taxon>
        <taxon>Eurotiales</taxon>
        <taxon>Aspergillaceae</taxon>
        <taxon>Aspergillus</taxon>
        <taxon>Aspergillus subgen. Circumdati</taxon>
    </lineage>
</organism>
<dbReference type="Pfam" id="PF07110">
    <property type="entry name" value="EthD"/>
    <property type="match status" value="1"/>
</dbReference>
<dbReference type="EMBL" id="MSFO01000005">
    <property type="protein sequence ID" value="PLB47617.1"/>
    <property type="molecule type" value="Genomic_DNA"/>
</dbReference>
<sequence length="133" mass="15337">MSRLYAWTILAYRKKGMSEEDYHAYLSTHHSNVVKNHLMKFGIVSYTMTHNTSETKSMAAKLLETRPGGEEFIADYDCVVQVMFHDVQDYLKARDDPFFQEVIVPDHAHFADSERTVFLAGWVEKFIVDAAVV</sequence>
<evidence type="ECO:0000259" key="2">
    <source>
        <dbReference type="Pfam" id="PF07110"/>
    </source>
</evidence>
<feature type="domain" description="EthD" evidence="2">
    <location>
        <begin position="14"/>
        <end position="113"/>
    </location>
</feature>
<dbReference type="InterPro" id="IPR009799">
    <property type="entry name" value="EthD_dom"/>
</dbReference>
<evidence type="ECO:0000256" key="1">
    <source>
        <dbReference type="ARBA" id="ARBA00005986"/>
    </source>
</evidence>
<dbReference type="STRING" id="1392250.A0A2I2G410"/>
<protein>
    <recommendedName>
        <fullName evidence="2">EthD domain-containing protein</fullName>
    </recommendedName>
</protein>
<evidence type="ECO:0000313" key="3">
    <source>
        <dbReference type="EMBL" id="PLB47617.1"/>
    </source>
</evidence>
<comment type="caution">
    <text evidence="3">The sequence shown here is derived from an EMBL/GenBank/DDBJ whole genome shotgun (WGS) entry which is preliminary data.</text>
</comment>
<evidence type="ECO:0000313" key="4">
    <source>
        <dbReference type="Proteomes" id="UP000234275"/>
    </source>
</evidence>
<dbReference type="GeneID" id="36552080"/>
<dbReference type="VEuPathDB" id="FungiDB:P170DRAFT_359794"/>